<organism evidence="1 2">
    <name type="scientific">Laetiporus sulphureus 93-53</name>
    <dbReference type="NCBI Taxonomy" id="1314785"/>
    <lineage>
        <taxon>Eukaryota</taxon>
        <taxon>Fungi</taxon>
        <taxon>Dikarya</taxon>
        <taxon>Basidiomycota</taxon>
        <taxon>Agaricomycotina</taxon>
        <taxon>Agaricomycetes</taxon>
        <taxon>Polyporales</taxon>
        <taxon>Laetiporus</taxon>
    </lineage>
</organism>
<gene>
    <name evidence="1" type="ORF">LAESUDRAFT_316248</name>
</gene>
<dbReference type="EMBL" id="KV427639">
    <property type="protein sequence ID" value="KZT04039.1"/>
    <property type="molecule type" value="Genomic_DNA"/>
</dbReference>
<protein>
    <submittedName>
        <fullName evidence="1">Uncharacterized protein</fullName>
    </submittedName>
</protein>
<name>A0A165D2Q4_9APHY</name>
<evidence type="ECO:0000313" key="2">
    <source>
        <dbReference type="Proteomes" id="UP000076871"/>
    </source>
</evidence>
<dbReference type="Proteomes" id="UP000076871">
    <property type="component" value="Unassembled WGS sequence"/>
</dbReference>
<dbReference type="GeneID" id="63819011"/>
<accession>A0A165D2Q4</accession>
<sequence>MHSLTYARTLSRNCAAAACSLSQSTTFVAGRDWSAFLSPRRWSSRWTVTGPPRSFPLPPEARSFCAALDVVSLGYSRERMWCRNVARTVTSVSE</sequence>
<evidence type="ECO:0000313" key="1">
    <source>
        <dbReference type="EMBL" id="KZT04039.1"/>
    </source>
</evidence>
<proteinExistence type="predicted"/>
<keyword evidence="2" id="KW-1185">Reference proteome</keyword>
<dbReference type="RefSeq" id="XP_040761779.1">
    <property type="nucleotide sequence ID" value="XM_040901980.1"/>
</dbReference>
<reference evidence="1 2" key="1">
    <citation type="journal article" date="2016" name="Mol. Biol. Evol.">
        <title>Comparative Genomics of Early-Diverging Mushroom-Forming Fungi Provides Insights into the Origins of Lignocellulose Decay Capabilities.</title>
        <authorList>
            <person name="Nagy L.G."/>
            <person name="Riley R."/>
            <person name="Tritt A."/>
            <person name="Adam C."/>
            <person name="Daum C."/>
            <person name="Floudas D."/>
            <person name="Sun H."/>
            <person name="Yadav J.S."/>
            <person name="Pangilinan J."/>
            <person name="Larsson K.H."/>
            <person name="Matsuura K."/>
            <person name="Barry K."/>
            <person name="Labutti K."/>
            <person name="Kuo R."/>
            <person name="Ohm R.A."/>
            <person name="Bhattacharya S.S."/>
            <person name="Shirouzu T."/>
            <person name="Yoshinaga Y."/>
            <person name="Martin F.M."/>
            <person name="Grigoriev I.V."/>
            <person name="Hibbett D.S."/>
        </authorList>
    </citation>
    <scope>NUCLEOTIDE SEQUENCE [LARGE SCALE GENOMIC DNA]</scope>
    <source>
        <strain evidence="1 2">93-53</strain>
    </source>
</reference>
<dbReference type="InParanoid" id="A0A165D2Q4"/>
<dbReference type="AlphaFoldDB" id="A0A165D2Q4"/>